<dbReference type="AlphaFoldDB" id="A0A0W8FHI8"/>
<reference evidence="1" key="1">
    <citation type="journal article" date="2015" name="Proc. Natl. Acad. Sci. U.S.A.">
        <title>Networks of energetic and metabolic interactions define dynamics in microbial communities.</title>
        <authorList>
            <person name="Embree M."/>
            <person name="Liu J.K."/>
            <person name="Al-Bassam M.M."/>
            <person name="Zengler K."/>
        </authorList>
    </citation>
    <scope>NUCLEOTIDE SEQUENCE</scope>
</reference>
<accession>A0A0W8FHI8</accession>
<evidence type="ECO:0000313" key="1">
    <source>
        <dbReference type="EMBL" id="KUG20362.1"/>
    </source>
</evidence>
<organism evidence="1">
    <name type="scientific">hydrocarbon metagenome</name>
    <dbReference type="NCBI Taxonomy" id="938273"/>
    <lineage>
        <taxon>unclassified sequences</taxon>
        <taxon>metagenomes</taxon>
        <taxon>ecological metagenomes</taxon>
    </lineage>
</organism>
<protein>
    <submittedName>
        <fullName evidence="1">Uncharacterized protein</fullName>
    </submittedName>
</protein>
<name>A0A0W8FHI8_9ZZZZ</name>
<gene>
    <name evidence="1" type="ORF">ASZ90_009895</name>
</gene>
<comment type="caution">
    <text evidence="1">The sequence shown here is derived from an EMBL/GenBank/DDBJ whole genome shotgun (WGS) entry which is preliminary data.</text>
</comment>
<dbReference type="EMBL" id="LNQE01001199">
    <property type="protein sequence ID" value="KUG20362.1"/>
    <property type="molecule type" value="Genomic_DNA"/>
</dbReference>
<sequence length="41" mass="4311">MPDASILVVPAALRFHAHVFRAGSGKGHLGRGVPKPSSLYL</sequence>
<proteinExistence type="predicted"/>